<sequence length="379" mass="43647">EADEFLDSFSTQSELNLTRLRNALAHIYPEHDGTVEIIDRVDNLIKLEVKNKKAIGVDEDKIFHINDTNIKKILSLLLKDGIIESEISLEDSDSSYVGKALEVAKDFEEFFSDTYLTYKIYEDNLYANLVTTNLSKRLQEVLDKNKAFVFMSGTLHSKTVLEEVFGITNYSFVEAETSPPGTIEIDKTGKEFECSYKYLSSDKDKREQYLNVLSVCIEKSKKPSLIHINAFSDLPNEEEIKKFALNNLLSRDELIQQQKEDKTGKLVLKFKEKLFDSLYTTKCSRGIDFPGNSCCSVVFTKYPNPNSQGTFWKVLKKTHPNHFWDFYKDKARREFLQRIYRALRSPEDHVFVLSPDSRVLDAVRELQVGKGNQTPKNPL</sequence>
<dbReference type="GO" id="GO:0004386">
    <property type="term" value="F:helicase activity"/>
    <property type="evidence" value="ECO:0007669"/>
    <property type="project" value="InterPro"/>
</dbReference>
<dbReference type="EMBL" id="BARW01007618">
    <property type="protein sequence ID" value="GAI74281.1"/>
    <property type="molecule type" value="Genomic_DNA"/>
</dbReference>
<dbReference type="SMART" id="SM00491">
    <property type="entry name" value="HELICc2"/>
    <property type="match status" value="1"/>
</dbReference>
<comment type="caution">
    <text evidence="2">The sequence shown here is derived from an EMBL/GenBank/DDBJ whole genome shotgun (WGS) entry which is preliminary data.</text>
</comment>
<dbReference type="GO" id="GO:0005524">
    <property type="term" value="F:ATP binding"/>
    <property type="evidence" value="ECO:0007669"/>
    <property type="project" value="InterPro"/>
</dbReference>
<dbReference type="AlphaFoldDB" id="X1S561"/>
<gene>
    <name evidence="2" type="ORF">S12H4_15814</name>
</gene>
<evidence type="ECO:0000313" key="2">
    <source>
        <dbReference type="EMBL" id="GAI74281.1"/>
    </source>
</evidence>
<evidence type="ECO:0000259" key="1">
    <source>
        <dbReference type="SMART" id="SM00491"/>
    </source>
</evidence>
<feature type="domain" description="ATP-dependent helicase C-terminal" evidence="1">
    <location>
        <begin position="231"/>
        <end position="361"/>
    </location>
</feature>
<feature type="non-terminal residue" evidence="2">
    <location>
        <position position="1"/>
    </location>
</feature>
<dbReference type="Gene3D" id="3.40.50.300">
    <property type="entry name" value="P-loop containing nucleotide triphosphate hydrolases"/>
    <property type="match status" value="1"/>
</dbReference>
<reference evidence="2" key="1">
    <citation type="journal article" date="2014" name="Front. Microbiol.">
        <title>High frequency of phylogenetically diverse reductive dehalogenase-homologous genes in deep subseafloor sedimentary metagenomes.</title>
        <authorList>
            <person name="Kawai M."/>
            <person name="Futagami T."/>
            <person name="Toyoda A."/>
            <person name="Takaki Y."/>
            <person name="Nishi S."/>
            <person name="Hori S."/>
            <person name="Arai W."/>
            <person name="Tsubouchi T."/>
            <person name="Morono Y."/>
            <person name="Uchiyama I."/>
            <person name="Ito T."/>
            <person name="Fujiyama A."/>
            <person name="Inagaki F."/>
            <person name="Takami H."/>
        </authorList>
    </citation>
    <scope>NUCLEOTIDE SEQUENCE</scope>
    <source>
        <strain evidence="2">Expedition CK06-06</strain>
    </source>
</reference>
<dbReference type="InterPro" id="IPR027417">
    <property type="entry name" value="P-loop_NTPase"/>
</dbReference>
<protein>
    <recommendedName>
        <fullName evidence="1">ATP-dependent helicase C-terminal domain-containing protein</fullName>
    </recommendedName>
</protein>
<dbReference type="InterPro" id="IPR006555">
    <property type="entry name" value="ATP-dep_Helicase_C"/>
</dbReference>
<proteinExistence type="predicted"/>
<organism evidence="2">
    <name type="scientific">marine sediment metagenome</name>
    <dbReference type="NCBI Taxonomy" id="412755"/>
    <lineage>
        <taxon>unclassified sequences</taxon>
        <taxon>metagenomes</taxon>
        <taxon>ecological metagenomes</taxon>
    </lineage>
</organism>
<dbReference type="Pfam" id="PF13307">
    <property type="entry name" value="Helicase_C_2"/>
    <property type="match status" value="1"/>
</dbReference>
<dbReference type="GO" id="GO:0003676">
    <property type="term" value="F:nucleic acid binding"/>
    <property type="evidence" value="ECO:0007669"/>
    <property type="project" value="InterPro"/>
</dbReference>
<name>X1S561_9ZZZZ</name>
<dbReference type="GO" id="GO:0006139">
    <property type="term" value="P:nucleobase-containing compound metabolic process"/>
    <property type="evidence" value="ECO:0007669"/>
    <property type="project" value="InterPro"/>
</dbReference>
<accession>X1S561</accession>
<dbReference type="GO" id="GO:0016818">
    <property type="term" value="F:hydrolase activity, acting on acid anhydrides, in phosphorus-containing anhydrides"/>
    <property type="evidence" value="ECO:0007669"/>
    <property type="project" value="InterPro"/>
</dbReference>